<dbReference type="Pfam" id="PF12019">
    <property type="entry name" value="GspH"/>
    <property type="match status" value="1"/>
</dbReference>
<evidence type="ECO:0000256" key="4">
    <source>
        <dbReference type="ARBA" id="ARBA00022481"/>
    </source>
</evidence>
<evidence type="ECO:0000256" key="3">
    <source>
        <dbReference type="ARBA" id="ARBA00022475"/>
    </source>
</evidence>
<dbReference type="EMBL" id="SACQ01000007">
    <property type="protein sequence ID" value="RVU29901.1"/>
    <property type="molecule type" value="Genomic_DNA"/>
</dbReference>
<evidence type="ECO:0000256" key="7">
    <source>
        <dbReference type="ARBA" id="ARBA00022989"/>
    </source>
</evidence>
<protein>
    <recommendedName>
        <fullName evidence="2">Type II secretion system protein H</fullName>
    </recommendedName>
    <alternativeName>
        <fullName evidence="10">General secretion pathway protein H</fullName>
    </alternativeName>
</protein>
<dbReference type="Pfam" id="PF07963">
    <property type="entry name" value="N_methyl"/>
    <property type="match status" value="1"/>
</dbReference>
<sequence length="164" mass="17547">MERTKSAHRGFTLIELMVTMSVAVILAAVAVPSFVDFIRNLRSATVANDLVTSLNTARSEAIKRNATVRLCPGANGGCTLDWNQGWSMRDDANAQLQVWMAPPPGAAIQQANGNATIEFNGTGRLTSAGPVRINARYTGCTGDAQRVIRINAMGRVSVTRTNCP</sequence>
<dbReference type="AlphaFoldDB" id="A0A437Q5X8"/>
<keyword evidence="4" id="KW-0488">Methylation</keyword>
<comment type="similarity">
    <text evidence="9">Belongs to the GSP H family.</text>
</comment>
<dbReference type="InterPro" id="IPR012902">
    <property type="entry name" value="N_methyl_site"/>
</dbReference>
<comment type="subcellular location">
    <subcellularLocation>
        <location evidence="1">Cell inner membrane</location>
        <topology evidence="1">Single-pass membrane protein</topology>
    </subcellularLocation>
</comment>
<keyword evidence="8 11" id="KW-0472">Membrane</keyword>
<keyword evidence="6 11" id="KW-0812">Transmembrane</keyword>
<accession>A0A437Q5X8</accession>
<evidence type="ECO:0000256" key="11">
    <source>
        <dbReference type="SAM" id="Phobius"/>
    </source>
</evidence>
<dbReference type="Gene3D" id="3.55.40.10">
    <property type="entry name" value="minor pseudopilin epsh domain"/>
    <property type="match status" value="1"/>
</dbReference>
<organism evidence="13 14">
    <name type="scientific">Neptunomonas marina</name>
    <dbReference type="NCBI Taxonomy" id="1815562"/>
    <lineage>
        <taxon>Bacteria</taxon>
        <taxon>Pseudomonadati</taxon>
        <taxon>Pseudomonadota</taxon>
        <taxon>Gammaproteobacteria</taxon>
        <taxon>Oceanospirillales</taxon>
        <taxon>Oceanospirillaceae</taxon>
        <taxon>Neptunomonas</taxon>
    </lineage>
</organism>
<evidence type="ECO:0000256" key="8">
    <source>
        <dbReference type="ARBA" id="ARBA00023136"/>
    </source>
</evidence>
<evidence type="ECO:0000256" key="9">
    <source>
        <dbReference type="ARBA" id="ARBA00025772"/>
    </source>
</evidence>
<feature type="transmembrane region" description="Helical" evidence="11">
    <location>
        <begin position="12"/>
        <end position="35"/>
    </location>
</feature>
<evidence type="ECO:0000256" key="1">
    <source>
        <dbReference type="ARBA" id="ARBA00004377"/>
    </source>
</evidence>
<keyword evidence="3" id="KW-1003">Cell membrane</keyword>
<evidence type="ECO:0000259" key="12">
    <source>
        <dbReference type="Pfam" id="PF12019"/>
    </source>
</evidence>
<evidence type="ECO:0000256" key="5">
    <source>
        <dbReference type="ARBA" id="ARBA00022519"/>
    </source>
</evidence>
<gene>
    <name evidence="13" type="ORF">EOE65_15045</name>
</gene>
<dbReference type="GO" id="GO:0005886">
    <property type="term" value="C:plasma membrane"/>
    <property type="evidence" value="ECO:0007669"/>
    <property type="project" value="UniProtKB-SubCell"/>
</dbReference>
<feature type="domain" description="General secretion pathway GspH" evidence="12">
    <location>
        <begin position="47"/>
        <end position="154"/>
    </location>
</feature>
<proteinExistence type="inferred from homology"/>
<dbReference type="GO" id="GO:0015628">
    <property type="term" value="P:protein secretion by the type II secretion system"/>
    <property type="evidence" value="ECO:0007669"/>
    <property type="project" value="InterPro"/>
</dbReference>
<dbReference type="SUPFAM" id="SSF54523">
    <property type="entry name" value="Pili subunits"/>
    <property type="match status" value="1"/>
</dbReference>
<dbReference type="GO" id="GO:0015627">
    <property type="term" value="C:type II protein secretion system complex"/>
    <property type="evidence" value="ECO:0007669"/>
    <property type="project" value="InterPro"/>
</dbReference>
<evidence type="ECO:0000256" key="2">
    <source>
        <dbReference type="ARBA" id="ARBA00021549"/>
    </source>
</evidence>
<dbReference type="Proteomes" id="UP000282818">
    <property type="component" value="Unassembled WGS sequence"/>
</dbReference>
<comment type="caution">
    <text evidence="13">The sequence shown here is derived from an EMBL/GenBank/DDBJ whole genome shotgun (WGS) entry which is preliminary data.</text>
</comment>
<evidence type="ECO:0000256" key="6">
    <source>
        <dbReference type="ARBA" id="ARBA00022692"/>
    </source>
</evidence>
<evidence type="ECO:0000256" key="10">
    <source>
        <dbReference type="ARBA" id="ARBA00030775"/>
    </source>
</evidence>
<keyword evidence="7 11" id="KW-1133">Transmembrane helix</keyword>
<dbReference type="NCBIfam" id="TIGR02532">
    <property type="entry name" value="IV_pilin_GFxxxE"/>
    <property type="match status" value="1"/>
</dbReference>
<dbReference type="InterPro" id="IPR045584">
    <property type="entry name" value="Pilin-like"/>
</dbReference>
<dbReference type="InterPro" id="IPR022346">
    <property type="entry name" value="T2SS_GspH"/>
</dbReference>
<dbReference type="PROSITE" id="PS00409">
    <property type="entry name" value="PROKAR_NTER_METHYL"/>
    <property type="match status" value="1"/>
</dbReference>
<evidence type="ECO:0000313" key="14">
    <source>
        <dbReference type="Proteomes" id="UP000282818"/>
    </source>
</evidence>
<name>A0A437Q5X8_9GAMM</name>
<dbReference type="RefSeq" id="WP_127695272.1">
    <property type="nucleotide sequence ID" value="NZ_SACQ01000007.1"/>
</dbReference>
<keyword evidence="14" id="KW-1185">Reference proteome</keyword>
<reference evidence="13 14" key="1">
    <citation type="submission" date="2019-01" db="EMBL/GenBank/DDBJ databases">
        <authorList>
            <person name="Chen W.-M."/>
        </authorList>
    </citation>
    <scope>NUCLEOTIDE SEQUENCE [LARGE SCALE GENOMIC DNA]</scope>
    <source>
        <strain evidence="13 14">HPM-16</strain>
    </source>
</reference>
<evidence type="ECO:0000313" key="13">
    <source>
        <dbReference type="EMBL" id="RVU29901.1"/>
    </source>
</evidence>
<keyword evidence="5" id="KW-0997">Cell inner membrane</keyword>